<dbReference type="FunFam" id="3.30.40.10:FF:000634">
    <property type="entry name" value="Peroxisome assembly protein 12"/>
    <property type="match status" value="1"/>
</dbReference>
<keyword evidence="5" id="KW-0813">Transport</keyword>
<dbReference type="Pfam" id="PF04757">
    <property type="entry name" value="Pex2_Pex12"/>
    <property type="match status" value="1"/>
</dbReference>
<evidence type="ECO:0000256" key="4">
    <source>
        <dbReference type="ARBA" id="ARBA00018980"/>
    </source>
</evidence>
<comment type="similarity">
    <text evidence="3 15">Belongs to the pex2/pex10/pex12 family.</text>
</comment>
<reference evidence="17" key="2">
    <citation type="submission" date="2022-10" db="EMBL/GenBank/DDBJ databases">
        <authorList>
            <consortium name="ENA_rothamsted_submissions"/>
            <consortium name="culmorum"/>
            <person name="King R."/>
        </authorList>
    </citation>
    <scope>NUCLEOTIDE SEQUENCE</scope>
</reference>
<dbReference type="GO" id="GO:0005778">
    <property type="term" value="C:peroxisomal membrane"/>
    <property type="evidence" value="ECO:0007669"/>
    <property type="project" value="UniProtKB-SubCell"/>
</dbReference>
<evidence type="ECO:0000256" key="12">
    <source>
        <dbReference type="ARBA" id="ARBA00023136"/>
    </source>
</evidence>
<name>A0A9N9SIU4_PHACE</name>
<feature type="domain" description="Pex N-terminal" evidence="16">
    <location>
        <begin position="25"/>
        <end position="241"/>
    </location>
</feature>
<dbReference type="InterPro" id="IPR013083">
    <property type="entry name" value="Znf_RING/FYVE/PHD"/>
</dbReference>
<dbReference type="SUPFAM" id="SSF57850">
    <property type="entry name" value="RING/U-box"/>
    <property type="match status" value="1"/>
</dbReference>
<dbReference type="OrthoDB" id="107372at2759"/>
<keyword evidence="9" id="KW-0862">Zinc</keyword>
<comment type="function">
    <text evidence="15">Component of a retrotranslocation channel required for peroxisome organization by mediating export of the PEX5 receptor from peroxisomes to the cytosol, thereby promoting PEX5 recycling.</text>
</comment>
<sequence length="323" mass="37161">MAENAANFTSTFQNRPSIFEVIAQKSLNDTVYPALQKVALVLATNLPQKFSWLNNYFDETFLVLNGCLQYYYLSYHDASFAENFYGLKRVTNDGTLTKKNREISLIFLIIIPYLKRKLEEKIALIRIEEAECNLSNSLEGRLKKSLLYSYSTLELVWGLLSIQNYVRYMAKSTEYPTPIFKLINMQLAYNTELLDEPGFWTALSKGDLSWSQLSFGLIRNAVATSLQVGAFFLQFLQTWNAQKSNHNMTDLPNIKSPLIDTKSVAYREKCPLCLKPWIIPTVLQVSGYIFCFRCILRFLNENQRCPVTNLPAKPLDIVRLYIG</sequence>
<evidence type="ECO:0000256" key="8">
    <source>
        <dbReference type="ARBA" id="ARBA00022771"/>
    </source>
</evidence>
<dbReference type="GO" id="GO:0004842">
    <property type="term" value="F:ubiquitin-protein transferase activity"/>
    <property type="evidence" value="ECO:0007669"/>
    <property type="project" value="TreeGrafter"/>
</dbReference>
<evidence type="ECO:0000256" key="2">
    <source>
        <dbReference type="ARBA" id="ARBA00004906"/>
    </source>
</evidence>
<keyword evidence="10" id="KW-0653">Protein transport</keyword>
<evidence type="ECO:0000313" key="18">
    <source>
        <dbReference type="Proteomes" id="UP001153737"/>
    </source>
</evidence>
<evidence type="ECO:0000256" key="7">
    <source>
        <dbReference type="ARBA" id="ARBA00022723"/>
    </source>
</evidence>
<dbReference type="GO" id="GO:0006513">
    <property type="term" value="P:protein monoubiquitination"/>
    <property type="evidence" value="ECO:0007669"/>
    <property type="project" value="TreeGrafter"/>
</dbReference>
<evidence type="ECO:0000256" key="11">
    <source>
        <dbReference type="ARBA" id="ARBA00022989"/>
    </source>
</evidence>
<keyword evidence="6" id="KW-0812">Transmembrane</keyword>
<keyword evidence="7" id="KW-0479">Metal-binding</keyword>
<keyword evidence="12 15" id="KW-0472">Membrane</keyword>
<evidence type="ECO:0000256" key="10">
    <source>
        <dbReference type="ARBA" id="ARBA00022927"/>
    </source>
</evidence>
<evidence type="ECO:0000259" key="16">
    <source>
        <dbReference type="Pfam" id="PF04757"/>
    </source>
</evidence>
<evidence type="ECO:0000256" key="6">
    <source>
        <dbReference type="ARBA" id="ARBA00022692"/>
    </source>
</evidence>
<accession>A0A9N9SIU4</accession>
<evidence type="ECO:0000256" key="5">
    <source>
        <dbReference type="ARBA" id="ARBA00022448"/>
    </source>
</evidence>
<evidence type="ECO:0000313" key="17">
    <source>
        <dbReference type="EMBL" id="CAG9818722.1"/>
    </source>
</evidence>
<evidence type="ECO:0000256" key="15">
    <source>
        <dbReference type="PIRNR" id="PIRNR038074"/>
    </source>
</evidence>
<dbReference type="AlphaFoldDB" id="A0A9N9SIU4"/>
<reference evidence="17" key="1">
    <citation type="submission" date="2022-01" db="EMBL/GenBank/DDBJ databases">
        <authorList>
            <person name="King R."/>
        </authorList>
    </citation>
    <scope>NUCLEOTIDE SEQUENCE</scope>
</reference>
<protein>
    <recommendedName>
        <fullName evidence="4 15">Peroxisome assembly protein 12</fullName>
    </recommendedName>
    <alternativeName>
        <fullName evidence="14 15">Peroxin-12</fullName>
    </alternativeName>
</protein>
<evidence type="ECO:0000256" key="14">
    <source>
        <dbReference type="ARBA" id="ARBA00029692"/>
    </source>
</evidence>
<dbReference type="Gene3D" id="3.30.40.10">
    <property type="entry name" value="Zinc/RING finger domain, C3HC4 (zinc finger)"/>
    <property type="match status" value="1"/>
</dbReference>
<evidence type="ECO:0000256" key="9">
    <source>
        <dbReference type="ARBA" id="ARBA00022833"/>
    </source>
</evidence>
<dbReference type="PANTHER" id="PTHR12888:SF0">
    <property type="entry name" value="PEROXISOME ASSEMBLY PROTEIN 12"/>
    <property type="match status" value="1"/>
</dbReference>
<keyword evidence="18" id="KW-1185">Reference proteome</keyword>
<dbReference type="GO" id="GO:0016558">
    <property type="term" value="P:protein import into peroxisome matrix"/>
    <property type="evidence" value="ECO:0007669"/>
    <property type="project" value="UniProtKB-UniRule"/>
</dbReference>
<evidence type="ECO:0000256" key="13">
    <source>
        <dbReference type="ARBA" id="ARBA00023140"/>
    </source>
</evidence>
<dbReference type="PIRSF" id="PIRSF038074">
    <property type="entry name" value="Peroxisome_assembly_p12"/>
    <property type="match status" value="1"/>
</dbReference>
<gene>
    <name evidence="17" type="ORF">PHAECO_LOCUS6122</name>
</gene>
<evidence type="ECO:0000256" key="3">
    <source>
        <dbReference type="ARBA" id="ARBA00008704"/>
    </source>
</evidence>
<dbReference type="EMBL" id="OU896708">
    <property type="protein sequence ID" value="CAG9818722.1"/>
    <property type="molecule type" value="Genomic_DNA"/>
</dbReference>
<comment type="subcellular location">
    <subcellularLocation>
        <location evidence="1">Peroxisome membrane</location>
        <topology evidence="1">Multi-pass membrane protein</topology>
    </subcellularLocation>
</comment>
<keyword evidence="11" id="KW-1133">Transmembrane helix</keyword>
<dbReference type="CDD" id="cd16451">
    <property type="entry name" value="mRING_PEX12"/>
    <property type="match status" value="1"/>
</dbReference>
<comment type="pathway">
    <text evidence="2">Protein modification; protein ubiquitination.</text>
</comment>
<dbReference type="PANTHER" id="PTHR12888">
    <property type="entry name" value="PEROXISOME ASSEMBLY PROTEIN 12 PEROXIN-12"/>
    <property type="match status" value="1"/>
</dbReference>
<keyword evidence="8" id="KW-0863">Zinc-finger</keyword>
<organism evidence="17 18">
    <name type="scientific">Phaedon cochleariae</name>
    <name type="common">Mustard beetle</name>
    <dbReference type="NCBI Taxonomy" id="80249"/>
    <lineage>
        <taxon>Eukaryota</taxon>
        <taxon>Metazoa</taxon>
        <taxon>Ecdysozoa</taxon>
        <taxon>Arthropoda</taxon>
        <taxon>Hexapoda</taxon>
        <taxon>Insecta</taxon>
        <taxon>Pterygota</taxon>
        <taxon>Neoptera</taxon>
        <taxon>Endopterygota</taxon>
        <taxon>Coleoptera</taxon>
        <taxon>Polyphaga</taxon>
        <taxon>Cucujiformia</taxon>
        <taxon>Chrysomeloidea</taxon>
        <taxon>Chrysomelidae</taxon>
        <taxon>Chrysomelinae</taxon>
        <taxon>Chrysomelini</taxon>
        <taxon>Phaedon</taxon>
    </lineage>
</organism>
<dbReference type="GO" id="GO:0008270">
    <property type="term" value="F:zinc ion binding"/>
    <property type="evidence" value="ECO:0007669"/>
    <property type="project" value="UniProtKB-KW"/>
</dbReference>
<proteinExistence type="inferred from homology"/>
<dbReference type="GO" id="GO:1990429">
    <property type="term" value="C:peroxisomal importomer complex"/>
    <property type="evidence" value="ECO:0007669"/>
    <property type="project" value="TreeGrafter"/>
</dbReference>
<dbReference type="InterPro" id="IPR006845">
    <property type="entry name" value="Pex_N"/>
</dbReference>
<evidence type="ECO:0000256" key="1">
    <source>
        <dbReference type="ARBA" id="ARBA00004585"/>
    </source>
</evidence>
<dbReference type="InterPro" id="IPR017375">
    <property type="entry name" value="PEX12"/>
</dbReference>
<keyword evidence="13 15" id="KW-0576">Peroxisome</keyword>
<dbReference type="Proteomes" id="UP001153737">
    <property type="component" value="Chromosome 2"/>
</dbReference>